<dbReference type="AlphaFoldDB" id="A0A168CI25"/>
<evidence type="ECO:0000313" key="2">
    <source>
        <dbReference type="EMBL" id="KZZ96629.1"/>
    </source>
</evidence>
<evidence type="ECO:0000313" key="3">
    <source>
        <dbReference type="Proteomes" id="UP000078544"/>
    </source>
</evidence>
<organism evidence="2 3">
    <name type="scientific">Moelleriella libera RCEF 2490</name>
    <dbReference type="NCBI Taxonomy" id="1081109"/>
    <lineage>
        <taxon>Eukaryota</taxon>
        <taxon>Fungi</taxon>
        <taxon>Dikarya</taxon>
        <taxon>Ascomycota</taxon>
        <taxon>Pezizomycotina</taxon>
        <taxon>Sordariomycetes</taxon>
        <taxon>Hypocreomycetidae</taxon>
        <taxon>Hypocreales</taxon>
        <taxon>Clavicipitaceae</taxon>
        <taxon>Moelleriella</taxon>
    </lineage>
</organism>
<reference evidence="2 3" key="1">
    <citation type="journal article" date="2016" name="Genome Biol. Evol.">
        <title>Divergent and convergent evolution of fungal pathogenicity.</title>
        <authorList>
            <person name="Shang Y."/>
            <person name="Xiao G."/>
            <person name="Zheng P."/>
            <person name="Cen K."/>
            <person name="Zhan S."/>
            <person name="Wang C."/>
        </authorList>
    </citation>
    <scope>NUCLEOTIDE SEQUENCE [LARGE SCALE GENOMIC DNA]</scope>
    <source>
        <strain evidence="2 3">RCEF 2490</strain>
    </source>
</reference>
<accession>A0A168CI25</accession>
<sequence>MTARAGGLRELSKWIAPSKSTISSSAPMRRLFTQARPSVNGILQASSGPSWPQRMDRNHGYQANQQERNFGYV</sequence>
<keyword evidence="3" id="KW-1185">Reference proteome</keyword>
<dbReference type="Proteomes" id="UP000078544">
    <property type="component" value="Unassembled WGS sequence"/>
</dbReference>
<protein>
    <submittedName>
        <fullName evidence="2">Uncharacterized protein</fullName>
    </submittedName>
</protein>
<comment type="caution">
    <text evidence="2">The sequence shown here is derived from an EMBL/GenBank/DDBJ whole genome shotgun (WGS) entry which is preliminary data.</text>
</comment>
<proteinExistence type="predicted"/>
<dbReference type="EMBL" id="AZGY01000007">
    <property type="protein sequence ID" value="KZZ96629.1"/>
    <property type="molecule type" value="Genomic_DNA"/>
</dbReference>
<feature type="region of interest" description="Disordered" evidence="1">
    <location>
        <begin position="47"/>
        <end position="73"/>
    </location>
</feature>
<evidence type="ECO:0000256" key="1">
    <source>
        <dbReference type="SAM" id="MobiDB-lite"/>
    </source>
</evidence>
<gene>
    <name evidence="2" type="ORF">AAL_03858</name>
</gene>
<name>A0A168CI25_9HYPO</name>
<feature type="compositionally biased region" description="Polar residues" evidence="1">
    <location>
        <begin position="61"/>
        <end position="73"/>
    </location>
</feature>